<name>X0RP10_9ZZZZ</name>
<comment type="caution">
    <text evidence="1">The sequence shown here is derived from an EMBL/GenBank/DDBJ whole genome shotgun (WGS) entry which is preliminary data.</text>
</comment>
<dbReference type="InterPro" id="IPR010620">
    <property type="entry name" value="SBBP_repeat"/>
</dbReference>
<reference evidence="1" key="1">
    <citation type="journal article" date="2014" name="Front. Microbiol.">
        <title>High frequency of phylogenetically diverse reductive dehalogenase-homologous genes in deep subseafloor sedimentary metagenomes.</title>
        <authorList>
            <person name="Kawai M."/>
            <person name="Futagami T."/>
            <person name="Toyoda A."/>
            <person name="Takaki Y."/>
            <person name="Nishi S."/>
            <person name="Hori S."/>
            <person name="Arai W."/>
            <person name="Tsubouchi T."/>
            <person name="Morono Y."/>
            <person name="Uchiyama I."/>
            <person name="Ito T."/>
            <person name="Fujiyama A."/>
            <person name="Inagaki F."/>
            <person name="Takami H."/>
        </authorList>
    </citation>
    <scope>NUCLEOTIDE SEQUENCE</scope>
    <source>
        <strain evidence="1">Expedition CK06-06</strain>
    </source>
</reference>
<protein>
    <recommendedName>
        <fullName evidence="2">Bulb-type lectin domain-containing protein</fullName>
    </recommendedName>
</protein>
<feature type="non-terminal residue" evidence="1">
    <location>
        <position position="403"/>
    </location>
</feature>
<gene>
    <name evidence="1" type="ORF">S01H1_05059</name>
</gene>
<dbReference type="PANTHER" id="PTHR35580:SF1">
    <property type="entry name" value="PHYTASE-LIKE DOMAIN-CONTAINING PROTEIN"/>
    <property type="match status" value="1"/>
</dbReference>
<dbReference type="PANTHER" id="PTHR35580">
    <property type="entry name" value="CELL SURFACE GLYCOPROTEIN (S-LAYER PROTEIN)-LIKE PROTEIN"/>
    <property type="match status" value="1"/>
</dbReference>
<proteinExistence type="predicted"/>
<dbReference type="InterPro" id="IPR011042">
    <property type="entry name" value="6-blade_b-propeller_TolB-like"/>
</dbReference>
<evidence type="ECO:0000313" key="1">
    <source>
        <dbReference type="EMBL" id="GAF70503.1"/>
    </source>
</evidence>
<evidence type="ECO:0008006" key="2">
    <source>
        <dbReference type="Google" id="ProtNLM"/>
    </source>
</evidence>
<dbReference type="EMBL" id="BARS01002637">
    <property type="protein sequence ID" value="GAF70503.1"/>
    <property type="molecule type" value="Genomic_DNA"/>
</dbReference>
<dbReference type="PROSITE" id="PS51257">
    <property type="entry name" value="PROKAR_LIPOPROTEIN"/>
    <property type="match status" value="1"/>
</dbReference>
<sequence>MYNMCVKKALIFTVIFSFIGACIAPGISETLKNEGNQKMDDDISISSTMINYELNKDEKIDLLSIDVGWQWAKRAGGTGYDIGNSVSVDGNGNTYITGGFDDAVDFGSYSLTSQGGLDVFIAKLNSNGDWQWAKRAGGTSSDEGVGVSVDINGNTYITGYFKGTVDFGSYSLTSQGSFDVFIAKLNSNGDWQWAKRAGGTGSDRGDSISVDGNGNIYITGGFDNTLDVFIAKLDTNGDWQWTKIAGGIDDDYGYGVSVDINGNTYITGDFYDTVDFGTYSLTSQGSWDVFIAKLDTNGDWQWAKRAGGTGSDRGYGVSVDINGNTYITGHFKNTVDFGSYSLTSQGGLDVFIAKLNSNGDWQWAKRAGGTGYDIGNSVSVDINGNTYITGGFDDAADFGTYSL</sequence>
<organism evidence="1">
    <name type="scientific">marine sediment metagenome</name>
    <dbReference type="NCBI Taxonomy" id="412755"/>
    <lineage>
        <taxon>unclassified sequences</taxon>
        <taxon>metagenomes</taxon>
        <taxon>ecological metagenomes</taxon>
    </lineage>
</organism>
<dbReference type="InterPro" id="IPR052918">
    <property type="entry name" value="Motility_Chemotaxis_Reg"/>
</dbReference>
<dbReference type="Pfam" id="PF06739">
    <property type="entry name" value="SBBP"/>
    <property type="match status" value="6"/>
</dbReference>
<dbReference type="Gene3D" id="2.120.10.30">
    <property type="entry name" value="TolB, C-terminal domain"/>
    <property type="match status" value="1"/>
</dbReference>
<accession>X0RP10</accession>
<dbReference type="SUPFAM" id="SSF101898">
    <property type="entry name" value="NHL repeat"/>
    <property type="match status" value="1"/>
</dbReference>
<dbReference type="AlphaFoldDB" id="X0RP10"/>